<dbReference type="SUPFAM" id="SSF116726">
    <property type="entry name" value="TrkA C-terminal domain-like"/>
    <property type="match status" value="2"/>
</dbReference>
<dbReference type="RefSeq" id="WP_070390689.1">
    <property type="nucleotide sequence ID" value="NZ_CP017599.1"/>
</dbReference>
<dbReference type="GO" id="GO:0008324">
    <property type="term" value="F:monoatomic cation transmembrane transporter activity"/>
    <property type="evidence" value="ECO:0007669"/>
    <property type="project" value="InterPro"/>
</dbReference>
<keyword evidence="6 7" id="KW-0472">Membrane</keyword>
<evidence type="ECO:0000256" key="3">
    <source>
        <dbReference type="ARBA" id="ARBA00022448"/>
    </source>
</evidence>
<comment type="similarity">
    <text evidence="2">Belongs to the monovalent cation:proton antiporter 2 (CPA2) transporter (TC 2.A.37) family.</text>
</comment>
<dbReference type="PROSITE" id="PS51201">
    <property type="entry name" value="RCK_N"/>
    <property type="match status" value="1"/>
</dbReference>
<feature type="transmembrane region" description="Helical" evidence="7">
    <location>
        <begin position="263"/>
        <end position="286"/>
    </location>
</feature>
<evidence type="ECO:0000256" key="4">
    <source>
        <dbReference type="ARBA" id="ARBA00022692"/>
    </source>
</evidence>
<feature type="transmembrane region" description="Helical" evidence="7">
    <location>
        <begin position="6"/>
        <end position="25"/>
    </location>
</feature>
<accession>A0A1D8TKS5</accession>
<protein>
    <submittedName>
        <fullName evidence="10">Sodium:calcium exchanger</fullName>
    </submittedName>
</protein>
<dbReference type="GO" id="GO:0016020">
    <property type="term" value="C:membrane"/>
    <property type="evidence" value="ECO:0007669"/>
    <property type="project" value="UniProtKB-SubCell"/>
</dbReference>
<dbReference type="KEGG" id="mpro:BJP34_00840"/>
<feature type="domain" description="RCK C-terminal" evidence="9">
    <location>
        <begin position="579"/>
        <end position="663"/>
    </location>
</feature>
<dbReference type="PANTHER" id="PTHR42751:SF3">
    <property type="entry name" value="SODIUM_GLUTAMATE SYMPORTER"/>
    <property type="match status" value="1"/>
</dbReference>
<reference evidence="11" key="1">
    <citation type="submission" date="2016-10" db="EMBL/GenBank/DDBJ databases">
        <title>Comparative genomics uncovers the prolific and rare metabolic potential of the cyanobacterial genus Moorea.</title>
        <authorList>
            <person name="Leao T."/>
            <person name="Castelao G."/>
            <person name="Korobeynikov A."/>
            <person name="Monroe E.A."/>
            <person name="Podell S."/>
            <person name="Glukhov E."/>
            <person name="Allen E."/>
            <person name="Gerwick W.H."/>
            <person name="Gerwick L."/>
        </authorList>
    </citation>
    <scope>NUCLEOTIDE SEQUENCE [LARGE SCALE GENOMIC DNA]</scope>
    <source>
        <strain evidence="11">PAL-8-15-08-1</strain>
    </source>
</reference>
<feature type="transmembrane region" description="Helical" evidence="7">
    <location>
        <begin position="298"/>
        <end position="322"/>
    </location>
</feature>
<dbReference type="Proteomes" id="UP000177870">
    <property type="component" value="Chromosome"/>
</dbReference>
<dbReference type="PANTHER" id="PTHR42751">
    <property type="entry name" value="SODIUM/HYDROGEN EXCHANGER FAMILY/TRKA DOMAIN PROTEIN"/>
    <property type="match status" value="1"/>
</dbReference>
<feature type="transmembrane region" description="Helical" evidence="7">
    <location>
        <begin position="32"/>
        <end position="51"/>
    </location>
</feature>
<feature type="transmembrane region" description="Helical" evidence="7">
    <location>
        <begin position="220"/>
        <end position="243"/>
    </location>
</feature>
<sequence length="733" mass="79920">MASGHNLILDLTTVLGASALGGYLANRLRQPVLLGYLASGLLVGPFGLKLVGELEQVKSLAEIGIVFLLFTYGVEFSLSQLKRFKDIVLKGSLLQISLTITLVAVLANGLGWVDGFTPGIMLGFIISLSSTSVVLKTLMERGETNTLHGQVMLAILIAQDLSLGLMLAVIPALQQPSDIGSALVVALLKALVFLAAALAAGRWIIPHLIKYIARTENSELFLITVIALCLGIALITAGLGLSVEMGAFVAGLMMAEIDYADQAVAKIIPLKDTFVCLFFASIGMLIEPEVLLENFGIIIGLVMLVMGGKAAIILPIVLKFGYSFKTAFIASFGLNQIGEFSFVLAVVGFELGFITRDQYLLLVGTTAITLVLTPMWLRWSPRIADHLVNLPFLKSYLRQFQGTKALSIPETICNHVVVAGYGRVGRVLVKILRNQGHEVLVIENSEAAIQRLRHEKIPYMFGDAHSELVLEKAHLEKAKALAIALPDPGSTRLLLKRALKFAPGLDIVARSHKNSEIDLLTQLGAREVVQPEFEAALEMGAHVLVALGETPGMIQSVINRIHQDRYLSVRPEQATYSKQQEITDVAQELDSEWVTLSQTSRLDWVTLAAADIRNVTGVTVLTIQQGNDIVHYPQGKMTLRSGDRLLVVGEPEELAAFRDWIESRSFLSEGSKHWVTLVENSSLVGMKPIDLQHQYNVMVQALRRQGKLYNPVDEAGVLQVGDCVLLSGEWDEE</sequence>
<evidence type="ECO:0000256" key="1">
    <source>
        <dbReference type="ARBA" id="ARBA00004141"/>
    </source>
</evidence>
<feature type="transmembrane region" description="Helical" evidence="7">
    <location>
        <begin position="93"/>
        <end position="113"/>
    </location>
</feature>
<keyword evidence="4 7" id="KW-0812">Transmembrane</keyword>
<dbReference type="GO" id="GO:1902600">
    <property type="term" value="P:proton transmembrane transport"/>
    <property type="evidence" value="ECO:0007669"/>
    <property type="project" value="InterPro"/>
</dbReference>
<evidence type="ECO:0000256" key="7">
    <source>
        <dbReference type="SAM" id="Phobius"/>
    </source>
</evidence>
<feature type="domain" description="RCK N-terminal" evidence="8">
    <location>
        <begin position="413"/>
        <end position="530"/>
    </location>
</feature>
<feature type="transmembrane region" description="Helical" evidence="7">
    <location>
        <begin position="119"/>
        <end position="139"/>
    </location>
</feature>
<dbReference type="SUPFAM" id="SSF51735">
    <property type="entry name" value="NAD(P)-binding Rossmann-fold domains"/>
    <property type="match status" value="1"/>
</dbReference>
<dbReference type="Pfam" id="PF00999">
    <property type="entry name" value="Na_H_Exchanger"/>
    <property type="match status" value="1"/>
</dbReference>
<evidence type="ECO:0000259" key="9">
    <source>
        <dbReference type="PROSITE" id="PS51202"/>
    </source>
</evidence>
<dbReference type="STRING" id="1458985.BJP34_00840"/>
<dbReference type="GO" id="GO:0015297">
    <property type="term" value="F:antiporter activity"/>
    <property type="evidence" value="ECO:0007669"/>
    <property type="project" value="InterPro"/>
</dbReference>
<dbReference type="Gene3D" id="3.40.50.720">
    <property type="entry name" value="NAD(P)-binding Rossmann-like Domain"/>
    <property type="match status" value="1"/>
</dbReference>
<feature type="transmembrane region" description="Helical" evidence="7">
    <location>
        <begin position="63"/>
        <end position="81"/>
    </location>
</feature>
<keyword evidence="5 7" id="KW-1133">Transmembrane helix</keyword>
<feature type="transmembrane region" description="Helical" evidence="7">
    <location>
        <begin position="151"/>
        <end position="173"/>
    </location>
</feature>
<dbReference type="PROSITE" id="PS51202">
    <property type="entry name" value="RCK_C"/>
    <property type="match status" value="2"/>
</dbReference>
<evidence type="ECO:0000256" key="6">
    <source>
        <dbReference type="ARBA" id="ARBA00023136"/>
    </source>
</evidence>
<dbReference type="Gene3D" id="1.20.1530.20">
    <property type="match status" value="1"/>
</dbReference>
<evidence type="ECO:0000256" key="2">
    <source>
        <dbReference type="ARBA" id="ARBA00005551"/>
    </source>
</evidence>
<dbReference type="InterPro" id="IPR036721">
    <property type="entry name" value="RCK_C_sf"/>
</dbReference>
<evidence type="ECO:0000256" key="5">
    <source>
        <dbReference type="ARBA" id="ARBA00022989"/>
    </source>
</evidence>
<dbReference type="InterPro" id="IPR006153">
    <property type="entry name" value="Cation/H_exchanger_TM"/>
</dbReference>
<comment type="subcellular location">
    <subcellularLocation>
        <location evidence="1">Membrane</location>
        <topology evidence="1">Multi-pass membrane protein</topology>
    </subcellularLocation>
</comment>
<dbReference type="EMBL" id="CP017599">
    <property type="protein sequence ID" value="AOW98176.1"/>
    <property type="molecule type" value="Genomic_DNA"/>
</dbReference>
<dbReference type="OrthoDB" id="9793589at2"/>
<dbReference type="InterPro" id="IPR036291">
    <property type="entry name" value="NAD(P)-bd_dom_sf"/>
</dbReference>
<evidence type="ECO:0000313" key="10">
    <source>
        <dbReference type="EMBL" id="AOW98176.1"/>
    </source>
</evidence>
<dbReference type="Pfam" id="PF02254">
    <property type="entry name" value="TrkA_N"/>
    <property type="match status" value="1"/>
</dbReference>
<dbReference type="Pfam" id="PF02080">
    <property type="entry name" value="TrkA_C"/>
    <property type="match status" value="1"/>
</dbReference>
<evidence type="ECO:0000259" key="8">
    <source>
        <dbReference type="PROSITE" id="PS51201"/>
    </source>
</evidence>
<feature type="domain" description="RCK C-terminal" evidence="9">
    <location>
        <begin position="674"/>
        <end position="733"/>
    </location>
</feature>
<keyword evidence="3" id="KW-0813">Transport</keyword>
<feature type="transmembrane region" description="Helical" evidence="7">
    <location>
        <begin position="359"/>
        <end position="379"/>
    </location>
</feature>
<evidence type="ECO:0000313" key="11">
    <source>
        <dbReference type="Proteomes" id="UP000177870"/>
    </source>
</evidence>
<dbReference type="InterPro" id="IPR003148">
    <property type="entry name" value="RCK_N"/>
</dbReference>
<name>A0A1D8TKS5_9CYAN</name>
<dbReference type="AlphaFoldDB" id="A0A1D8TKS5"/>
<proteinExistence type="inferred from homology"/>
<feature type="transmembrane region" description="Helical" evidence="7">
    <location>
        <begin position="179"/>
        <end position="200"/>
    </location>
</feature>
<feature type="transmembrane region" description="Helical" evidence="7">
    <location>
        <begin position="328"/>
        <end position="347"/>
    </location>
</feature>
<dbReference type="GO" id="GO:0006813">
    <property type="term" value="P:potassium ion transport"/>
    <property type="evidence" value="ECO:0007669"/>
    <property type="project" value="InterPro"/>
</dbReference>
<dbReference type="InterPro" id="IPR038770">
    <property type="entry name" value="Na+/solute_symporter_sf"/>
</dbReference>
<dbReference type="InterPro" id="IPR006037">
    <property type="entry name" value="RCK_C"/>
</dbReference>
<organism evidence="10 11">
    <name type="scientific">Moorena producens PAL-8-15-08-1</name>
    <dbReference type="NCBI Taxonomy" id="1458985"/>
    <lineage>
        <taxon>Bacteria</taxon>
        <taxon>Bacillati</taxon>
        <taxon>Cyanobacteriota</taxon>
        <taxon>Cyanophyceae</taxon>
        <taxon>Coleofasciculales</taxon>
        <taxon>Coleofasciculaceae</taxon>
        <taxon>Moorena</taxon>
    </lineage>
</organism>
<dbReference type="Gene3D" id="3.30.70.1450">
    <property type="entry name" value="Regulator of K+ conductance, C-terminal domain"/>
    <property type="match status" value="1"/>
</dbReference>
<gene>
    <name evidence="10" type="ORF">BJP34_00840</name>
</gene>